<keyword evidence="1" id="KW-0472">Membrane</keyword>
<dbReference type="EMBL" id="CP017707">
    <property type="protein sequence ID" value="AOZ50956.1"/>
    <property type="molecule type" value="Genomic_DNA"/>
</dbReference>
<keyword evidence="1" id="KW-0812">Transmembrane</keyword>
<organism evidence="2 3">
    <name type="scientific">Chromobacterium vaccinii</name>
    <dbReference type="NCBI Taxonomy" id="1108595"/>
    <lineage>
        <taxon>Bacteria</taxon>
        <taxon>Pseudomonadati</taxon>
        <taxon>Pseudomonadota</taxon>
        <taxon>Betaproteobacteria</taxon>
        <taxon>Neisseriales</taxon>
        <taxon>Chromobacteriaceae</taxon>
        <taxon>Chromobacterium</taxon>
    </lineage>
</organism>
<evidence type="ECO:0000256" key="1">
    <source>
        <dbReference type="SAM" id="Phobius"/>
    </source>
</evidence>
<evidence type="ECO:0000313" key="3">
    <source>
        <dbReference type="Proteomes" id="UP000178776"/>
    </source>
</evidence>
<dbReference type="AlphaFoldDB" id="A0A1D9LI52"/>
<name>A0A1D9LI52_9NEIS</name>
<dbReference type="Proteomes" id="UP000178776">
    <property type="component" value="Chromosome"/>
</dbReference>
<keyword evidence="1" id="KW-1133">Transmembrane helix</keyword>
<evidence type="ECO:0000313" key="2">
    <source>
        <dbReference type="EMBL" id="AOZ50956.1"/>
    </source>
</evidence>
<feature type="transmembrane region" description="Helical" evidence="1">
    <location>
        <begin position="26"/>
        <end position="45"/>
    </location>
</feature>
<accession>A0A1D9LI52</accession>
<gene>
    <name evidence="2" type="ORF">BKX93_13800</name>
</gene>
<protein>
    <submittedName>
        <fullName evidence="2">Uncharacterized protein</fullName>
    </submittedName>
</protein>
<reference evidence="2 3" key="1">
    <citation type="submission" date="2016-10" db="EMBL/GenBank/DDBJ databases">
        <title>Chromobacterium muskegensis sp. nov., an insecticidal bacterium isolated from Sphagnum bogs.</title>
        <authorList>
            <person name="Sparks M.E."/>
            <person name="Blackburn M.B."/>
            <person name="Gundersen-Rindal D.E."/>
            <person name="Mitchell A."/>
            <person name="Farrar R."/>
            <person name="Kuhar D."/>
        </authorList>
    </citation>
    <scope>NUCLEOTIDE SEQUENCE [LARGE SCALE GENOMIC DNA]</scope>
    <source>
        <strain evidence="2 3">21-1</strain>
    </source>
</reference>
<proteinExistence type="predicted"/>
<sequence length="66" mass="7733">MSTMTCCIGLQGSREIINGWSYCRQWQVILVIKIFLKLSLINFIFHKAMLMMWSFKGRWLVSGLGF</sequence>
<dbReference type="KEGG" id="cvc:BKX93_13800"/>